<dbReference type="EMBL" id="QGLE01000001">
    <property type="protein sequence ID" value="PWR25997.1"/>
    <property type="molecule type" value="Genomic_DNA"/>
</dbReference>
<comment type="caution">
    <text evidence="4">The sequence shown here is derived from an EMBL/GenBank/DDBJ whole genome shotgun (WGS) entry which is preliminary data.</text>
</comment>
<gene>
    <name evidence="4" type="ORF">DKG74_03350</name>
</gene>
<evidence type="ECO:0000256" key="1">
    <source>
        <dbReference type="ARBA" id="ARBA00023125"/>
    </source>
</evidence>
<dbReference type="PROSITE" id="PS50977">
    <property type="entry name" value="HTH_TETR_2"/>
    <property type="match status" value="1"/>
</dbReference>
<dbReference type="Proteomes" id="UP000245461">
    <property type="component" value="Unassembled WGS sequence"/>
</dbReference>
<feature type="domain" description="HTH tetR-type" evidence="3">
    <location>
        <begin position="23"/>
        <end position="83"/>
    </location>
</feature>
<protein>
    <submittedName>
        <fullName evidence="4">TetR family transcriptional regulator</fullName>
    </submittedName>
</protein>
<dbReference type="InterPro" id="IPR009057">
    <property type="entry name" value="Homeodomain-like_sf"/>
</dbReference>
<evidence type="ECO:0000313" key="4">
    <source>
        <dbReference type="EMBL" id="PWR25997.1"/>
    </source>
</evidence>
<keyword evidence="1 2" id="KW-0238">DNA-binding</keyword>
<dbReference type="InterPro" id="IPR001647">
    <property type="entry name" value="HTH_TetR"/>
</dbReference>
<sequence>MLRSMTKGMAMDQQGGCDAEEGADVGDRLARAALALAAEGPWDRVSLALIARRAGVELAALYPRYGSRQAVLEAFMAMIDRAVLAGDDVSLAAEPLRDRLFDVLMRRFEALAPYRPGLASILTAERRAPLTALARLPGLARSMAWMARAAHLGDGDPDGPGWLCRGGVAAMFLSVVPVFLADDSADLSRTMVALDRRTKQAEALLRRLPSGLFRRSSAIDAT</sequence>
<dbReference type="Gene3D" id="1.10.357.10">
    <property type="entry name" value="Tetracycline Repressor, domain 2"/>
    <property type="match status" value="1"/>
</dbReference>
<dbReference type="Pfam" id="PF00440">
    <property type="entry name" value="TetR_N"/>
    <property type="match status" value="1"/>
</dbReference>
<reference evidence="4 5" key="1">
    <citation type="submission" date="2018-05" db="EMBL/GenBank/DDBJ databases">
        <title>Zavarzinia sp. HR-AS.</title>
        <authorList>
            <person name="Lee Y."/>
            <person name="Jeon C.O."/>
        </authorList>
    </citation>
    <scope>NUCLEOTIDE SEQUENCE [LARGE SCALE GENOMIC DNA]</scope>
    <source>
        <strain evidence="4 5">HR-AS</strain>
    </source>
</reference>
<proteinExistence type="predicted"/>
<dbReference type="SUPFAM" id="SSF46689">
    <property type="entry name" value="Homeodomain-like"/>
    <property type="match status" value="1"/>
</dbReference>
<dbReference type="OrthoDB" id="7828598at2"/>
<accession>A0A317EG49</accession>
<keyword evidence="5" id="KW-1185">Reference proteome</keyword>
<name>A0A317EG49_9PROT</name>
<dbReference type="AlphaFoldDB" id="A0A317EG49"/>
<evidence type="ECO:0000256" key="2">
    <source>
        <dbReference type="PROSITE-ProRule" id="PRU00335"/>
    </source>
</evidence>
<evidence type="ECO:0000313" key="5">
    <source>
        <dbReference type="Proteomes" id="UP000245461"/>
    </source>
</evidence>
<dbReference type="GO" id="GO:0003677">
    <property type="term" value="F:DNA binding"/>
    <property type="evidence" value="ECO:0007669"/>
    <property type="project" value="UniProtKB-UniRule"/>
</dbReference>
<feature type="DNA-binding region" description="H-T-H motif" evidence="2">
    <location>
        <begin position="46"/>
        <end position="65"/>
    </location>
</feature>
<organism evidence="4 5">
    <name type="scientific">Zavarzinia aquatilis</name>
    <dbReference type="NCBI Taxonomy" id="2211142"/>
    <lineage>
        <taxon>Bacteria</taxon>
        <taxon>Pseudomonadati</taxon>
        <taxon>Pseudomonadota</taxon>
        <taxon>Alphaproteobacteria</taxon>
        <taxon>Rhodospirillales</taxon>
        <taxon>Zavarziniaceae</taxon>
        <taxon>Zavarzinia</taxon>
    </lineage>
</organism>
<evidence type="ECO:0000259" key="3">
    <source>
        <dbReference type="PROSITE" id="PS50977"/>
    </source>
</evidence>